<dbReference type="GO" id="GO:0006535">
    <property type="term" value="P:cysteine biosynthetic process from serine"/>
    <property type="evidence" value="ECO:0007669"/>
    <property type="project" value="InterPro"/>
</dbReference>
<evidence type="ECO:0000313" key="8">
    <source>
        <dbReference type="Proteomes" id="UP000193207"/>
    </source>
</evidence>
<dbReference type="PANTHER" id="PTHR42811">
    <property type="entry name" value="SERINE ACETYLTRANSFERASE"/>
    <property type="match status" value="1"/>
</dbReference>
<organism evidence="7 8">
    <name type="scientific">Roseovarius halotolerans</name>
    <dbReference type="NCBI Taxonomy" id="505353"/>
    <lineage>
        <taxon>Bacteria</taxon>
        <taxon>Pseudomonadati</taxon>
        <taxon>Pseudomonadota</taxon>
        <taxon>Alphaproteobacteria</taxon>
        <taxon>Rhodobacterales</taxon>
        <taxon>Roseobacteraceae</taxon>
        <taxon>Roseovarius</taxon>
    </lineage>
</organism>
<dbReference type="InterPro" id="IPR005881">
    <property type="entry name" value="Ser_O-AcTrfase"/>
</dbReference>
<evidence type="ECO:0000256" key="3">
    <source>
        <dbReference type="ARBA" id="ARBA00022737"/>
    </source>
</evidence>
<dbReference type="InterPro" id="IPR018357">
    <property type="entry name" value="Hexapep_transf_CS"/>
</dbReference>
<keyword evidence="3" id="KW-0677">Repeat</keyword>
<dbReference type="GO" id="GO:0009001">
    <property type="term" value="F:serine O-acetyltransferase activity"/>
    <property type="evidence" value="ECO:0007669"/>
    <property type="project" value="UniProtKB-EC"/>
</dbReference>
<evidence type="ECO:0000256" key="2">
    <source>
        <dbReference type="ARBA" id="ARBA00022679"/>
    </source>
</evidence>
<dbReference type="EMBL" id="FWFU01000002">
    <property type="protein sequence ID" value="SLN38624.1"/>
    <property type="molecule type" value="Genomic_DNA"/>
</dbReference>
<dbReference type="PROSITE" id="PS00101">
    <property type="entry name" value="HEXAPEP_TRANSFERASES"/>
    <property type="match status" value="1"/>
</dbReference>
<dbReference type="InterPro" id="IPR045304">
    <property type="entry name" value="LbH_SAT"/>
</dbReference>
<dbReference type="RefSeq" id="WP_085817613.1">
    <property type="nucleotide sequence ID" value="NZ_FWFU01000002.1"/>
</dbReference>
<gene>
    <name evidence="7" type="primary">cysE_2</name>
    <name evidence="7" type="ORF">ROH8110_02038</name>
</gene>
<evidence type="ECO:0000256" key="4">
    <source>
        <dbReference type="ARBA" id="ARBA00023315"/>
    </source>
</evidence>
<evidence type="ECO:0000256" key="5">
    <source>
        <dbReference type="PIRNR" id="PIRNR000441"/>
    </source>
</evidence>
<dbReference type="Proteomes" id="UP000193207">
    <property type="component" value="Unassembled WGS sequence"/>
</dbReference>
<dbReference type="PIRSF" id="PIRSF000441">
    <property type="entry name" value="CysE"/>
    <property type="match status" value="1"/>
</dbReference>
<sequence>MNDMQSETPAVSADTPDWTRERPRALWDPSRRLLQCQRRYQAARSRSGFAAKWLRKWRALQHRFWSLVTQAEIPLNCDIGGGLKLPHPNGVVVHPRARIGPNCIIFQQVTLGTSSTRSGVPEIGGGVELGAGARVLGSVKIGDHAIIGANAVVVQDVPEAAIAVGIPARVIAKRW</sequence>
<accession>A0A1X6Z2I7</accession>
<keyword evidence="4 5" id="KW-0012">Acyltransferase</keyword>
<proteinExistence type="inferred from homology"/>
<reference evidence="7 8" key="1">
    <citation type="submission" date="2017-03" db="EMBL/GenBank/DDBJ databases">
        <authorList>
            <person name="Afonso C.L."/>
            <person name="Miller P.J."/>
            <person name="Scott M.A."/>
            <person name="Spackman E."/>
            <person name="Goraichik I."/>
            <person name="Dimitrov K.M."/>
            <person name="Suarez D.L."/>
            <person name="Swayne D.E."/>
        </authorList>
    </citation>
    <scope>NUCLEOTIDE SEQUENCE [LARGE SCALE GENOMIC DNA]</scope>
    <source>
        <strain evidence="7 8">CECT 8110</strain>
    </source>
</reference>
<dbReference type="InterPro" id="IPR001451">
    <property type="entry name" value="Hexapep"/>
</dbReference>
<evidence type="ECO:0000256" key="1">
    <source>
        <dbReference type="ARBA" id="ARBA00007274"/>
    </source>
</evidence>
<evidence type="ECO:0000256" key="6">
    <source>
        <dbReference type="SAM" id="MobiDB-lite"/>
    </source>
</evidence>
<protein>
    <recommendedName>
        <fullName evidence="5">Serine acetyltransferase</fullName>
        <ecNumber evidence="5">2.3.1.30</ecNumber>
    </recommendedName>
</protein>
<dbReference type="AlphaFoldDB" id="A0A1X6Z2I7"/>
<feature type="region of interest" description="Disordered" evidence="6">
    <location>
        <begin position="1"/>
        <end position="22"/>
    </location>
</feature>
<keyword evidence="8" id="KW-1185">Reference proteome</keyword>
<dbReference type="CDD" id="cd03354">
    <property type="entry name" value="LbH_SAT"/>
    <property type="match status" value="1"/>
</dbReference>
<dbReference type="SUPFAM" id="SSF51161">
    <property type="entry name" value="Trimeric LpxA-like enzymes"/>
    <property type="match status" value="1"/>
</dbReference>
<dbReference type="OrthoDB" id="7545269at2"/>
<dbReference type="Gene3D" id="2.160.10.10">
    <property type="entry name" value="Hexapeptide repeat proteins"/>
    <property type="match status" value="1"/>
</dbReference>
<dbReference type="InterPro" id="IPR011004">
    <property type="entry name" value="Trimer_LpxA-like_sf"/>
</dbReference>
<comment type="similarity">
    <text evidence="1 5">Belongs to the transferase hexapeptide repeat family.</text>
</comment>
<comment type="catalytic activity">
    <reaction evidence="5">
        <text>L-serine + acetyl-CoA = O-acetyl-L-serine + CoA</text>
        <dbReference type="Rhea" id="RHEA:24560"/>
        <dbReference type="ChEBI" id="CHEBI:33384"/>
        <dbReference type="ChEBI" id="CHEBI:57287"/>
        <dbReference type="ChEBI" id="CHEBI:57288"/>
        <dbReference type="ChEBI" id="CHEBI:58340"/>
        <dbReference type="EC" id="2.3.1.30"/>
    </reaction>
</comment>
<keyword evidence="2 5" id="KW-0808">Transferase</keyword>
<name>A0A1X6Z2I7_9RHOB</name>
<dbReference type="GO" id="GO:0005737">
    <property type="term" value="C:cytoplasm"/>
    <property type="evidence" value="ECO:0007669"/>
    <property type="project" value="InterPro"/>
</dbReference>
<dbReference type="Pfam" id="PF00132">
    <property type="entry name" value="Hexapep"/>
    <property type="match status" value="1"/>
</dbReference>
<dbReference type="EC" id="2.3.1.30" evidence="5"/>
<evidence type="ECO:0000313" key="7">
    <source>
        <dbReference type="EMBL" id="SLN38624.1"/>
    </source>
</evidence>